<dbReference type="EMBL" id="CAJVCH010571196">
    <property type="protein sequence ID" value="CAG7836892.1"/>
    <property type="molecule type" value="Genomic_DNA"/>
</dbReference>
<sequence length="177" mass="20663">MRIMADKVDERQTKSGLTDYFQFLRMTSWINIVIHTFALSFYAFLQVRFFMMAYTNYEYYREDITWKDLQAISLIANGMITSLFVVVTEGTLLMSFKIRDPKYIKAWRYYAILSMIFSLMFVVIRDTPIYEKLLCWILIGGLYLSAFNMASMLTEDMGPDPAVPDGQVDKKPLVLDA</sequence>
<keyword evidence="1" id="KW-0812">Transmembrane</keyword>
<accession>A0A8J2Q1L7</accession>
<feature type="transmembrane region" description="Helical" evidence="1">
    <location>
        <begin position="129"/>
        <end position="147"/>
    </location>
</feature>
<evidence type="ECO:0000313" key="3">
    <source>
        <dbReference type="Proteomes" id="UP000708208"/>
    </source>
</evidence>
<organism evidence="2 3">
    <name type="scientific">Allacma fusca</name>
    <dbReference type="NCBI Taxonomy" id="39272"/>
    <lineage>
        <taxon>Eukaryota</taxon>
        <taxon>Metazoa</taxon>
        <taxon>Ecdysozoa</taxon>
        <taxon>Arthropoda</taxon>
        <taxon>Hexapoda</taxon>
        <taxon>Collembola</taxon>
        <taxon>Symphypleona</taxon>
        <taxon>Sminthuridae</taxon>
        <taxon>Allacma</taxon>
    </lineage>
</organism>
<reference evidence="2" key="1">
    <citation type="submission" date="2021-06" db="EMBL/GenBank/DDBJ databases">
        <authorList>
            <person name="Hodson N. C."/>
            <person name="Mongue J. A."/>
            <person name="Jaron S. K."/>
        </authorList>
    </citation>
    <scope>NUCLEOTIDE SEQUENCE</scope>
</reference>
<feature type="transmembrane region" description="Helical" evidence="1">
    <location>
        <begin position="106"/>
        <end position="123"/>
    </location>
</feature>
<proteinExistence type="predicted"/>
<dbReference type="AlphaFoldDB" id="A0A8J2Q1L7"/>
<dbReference type="Proteomes" id="UP000708208">
    <property type="component" value="Unassembled WGS sequence"/>
</dbReference>
<keyword evidence="1" id="KW-1133">Transmembrane helix</keyword>
<name>A0A8J2Q1L7_9HEXA</name>
<keyword evidence="1" id="KW-0472">Membrane</keyword>
<comment type="caution">
    <text evidence="2">The sequence shown here is derived from an EMBL/GenBank/DDBJ whole genome shotgun (WGS) entry which is preliminary data.</text>
</comment>
<evidence type="ECO:0000313" key="2">
    <source>
        <dbReference type="EMBL" id="CAG7836892.1"/>
    </source>
</evidence>
<evidence type="ECO:0000256" key="1">
    <source>
        <dbReference type="SAM" id="Phobius"/>
    </source>
</evidence>
<feature type="transmembrane region" description="Helical" evidence="1">
    <location>
        <begin position="71"/>
        <end position="94"/>
    </location>
</feature>
<keyword evidence="3" id="KW-1185">Reference proteome</keyword>
<protein>
    <submittedName>
        <fullName evidence="2">Uncharacterized protein</fullName>
    </submittedName>
</protein>
<gene>
    <name evidence="2" type="ORF">AFUS01_LOCUS46083</name>
</gene>
<feature type="transmembrane region" description="Helical" evidence="1">
    <location>
        <begin position="29"/>
        <end position="51"/>
    </location>
</feature>